<evidence type="ECO:0000313" key="2">
    <source>
        <dbReference type="EMBL" id="OXA44735.1"/>
    </source>
</evidence>
<feature type="transmembrane region" description="Helical" evidence="1">
    <location>
        <begin position="443"/>
        <end position="463"/>
    </location>
</feature>
<protein>
    <submittedName>
        <fullName evidence="2">Uncharacterized protein</fullName>
    </submittedName>
</protein>
<proteinExistence type="predicted"/>
<comment type="caution">
    <text evidence="2">The sequence shown here is derived from an EMBL/GenBank/DDBJ whole genome shotgun (WGS) entry which is preliminary data.</text>
</comment>
<feature type="transmembrane region" description="Helical" evidence="1">
    <location>
        <begin position="371"/>
        <end position="394"/>
    </location>
</feature>
<evidence type="ECO:0000313" key="3">
    <source>
        <dbReference type="Proteomes" id="UP000198287"/>
    </source>
</evidence>
<organism evidence="2 3">
    <name type="scientific">Folsomia candida</name>
    <name type="common">Springtail</name>
    <dbReference type="NCBI Taxonomy" id="158441"/>
    <lineage>
        <taxon>Eukaryota</taxon>
        <taxon>Metazoa</taxon>
        <taxon>Ecdysozoa</taxon>
        <taxon>Arthropoda</taxon>
        <taxon>Hexapoda</taxon>
        <taxon>Collembola</taxon>
        <taxon>Entomobryomorpha</taxon>
        <taxon>Isotomoidea</taxon>
        <taxon>Isotomidae</taxon>
        <taxon>Proisotominae</taxon>
        <taxon>Folsomia</taxon>
    </lineage>
</organism>
<gene>
    <name evidence="2" type="ORF">Fcan01_20901</name>
</gene>
<dbReference type="Proteomes" id="UP000198287">
    <property type="component" value="Unassembled WGS sequence"/>
</dbReference>
<keyword evidence="3" id="KW-1185">Reference proteome</keyword>
<reference evidence="2 3" key="1">
    <citation type="submission" date="2015-12" db="EMBL/GenBank/DDBJ databases">
        <title>The genome of Folsomia candida.</title>
        <authorList>
            <person name="Faddeeva A."/>
            <person name="Derks M.F."/>
            <person name="Anvar Y."/>
            <person name="Smit S."/>
            <person name="Van Straalen N."/>
            <person name="Roelofs D."/>
        </authorList>
    </citation>
    <scope>NUCLEOTIDE SEQUENCE [LARGE SCALE GENOMIC DNA]</scope>
    <source>
        <strain evidence="2 3">VU population</strain>
        <tissue evidence="2">Whole body</tissue>
    </source>
</reference>
<dbReference type="AlphaFoldDB" id="A0A226DGQ8"/>
<evidence type="ECO:0000256" key="1">
    <source>
        <dbReference type="SAM" id="Phobius"/>
    </source>
</evidence>
<feature type="transmembrane region" description="Helical" evidence="1">
    <location>
        <begin position="469"/>
        <end position="492"/>
    </location>
</feature>
<keyword evidence="1" id="KW-0472">Membrane</keyword>
<keyword evidence="1" id="KW-1133">Transmembrane helix</keyword>
<keyword evidence="1" id="KW-0812">Transmembrane</keyword>
<sequence length="561" mass="62919">MAISISKKFCVVQFLKENSFAAVPSKWIIEEEGNLMCRWPRGTQLLDLIKNPDSIPKKTWKKLGIKLFRSFGSDEYELANFNVDQAKVISGGESQSGSLSSDKDEVNETVGVKKTNNIISTDLSVSSLTAPPLDFNQDLELSPVSPTTSNNLQEPVILVDDQREGFTQNGDNNSQNAPDLSTPILIQTLPSESDKVFQETVIKLLVDLKTEVAVLSSKVASLTKFGKLDNISAFPFENEMQYIKRTLRSKRHPMQQMINRIHERQNNHKSKIPVIYKGLGFSLKSGSVVTCKKGNNVVLLNSGATNYVNLAILVCINLAKLTIPGAPFVMFASGVFVPCAPPSVGSVLFYSCPNGWMDQSVSWPGRLVNGLMLGHVLYLVGSLIIIVFPLAMVYPSLVMELWVNELERQAKLDIFVWSRTNLEQYRVAQVMKNWLNHVKRNPITVLMLSFIINVEILSLYAIIICGDKLPLAILMFFAMALLDFFVIIHFVLRILSKPYVSSVEFVRNFNRLGGRVEWRRKFLKSCQPLKVSMGGDKYFDGLTSLVTWQFCVDQFISIVLL</sequence>
<dbReference type="EMBL" id="LNIX01000019">
    <property type="protein sequence ID" value="OXA44735.1"/>
    <property type="molecule type" value="Genomic_DNA"/>
</dbReference>
<feature type="transmembrane region" description="Helical" evidence="1">
    <location>
        <begin position="328"/>
        <end position="351"/>
    </location>
</feature>
<accession>A0A226DGQ8</accession>
<name>A0A226DGQ8_FOLCA</name>